<keyword evidence="7" id="KW-0833">Ubl conjugation pathway</keyword>
<evidence type="ECO:0000256" key="5">
    <source>
        <dbReference type="ARBA" id="ARBA00022723"/>
    </source>
</evidence>
<proteinExistence type="inferred from homology"/>
<dbReference type="EMBL" id="VIEB01000068">
    <property type="protein sequence ID" value="TQE08642.1"/>
    <property type="molecule type" value="Genomic_DNA"/>
</dbReference>
<gene>
    <name evidence="11" type="ORF">C1H46_005734</name>
</gene>
<evidence type="ECO:0000256" key="3">
    <source>
        <dbReference type="ARBA" id="ARBA00008212"/>
    </source>
</evidence>
<keyword evidence="4" id="KW-0808">Transferase</keyword>
<sequence length="95" mass="11033">MRSDFCYFWPQDHLPVTELEHPVRSVVCKYVYDKGHIMHYLQENNTRCPVAACPAKLKSDKVKDDPLLAADIDELSKTQNQNVMTDVMDVTEFEE</sequence>
<accession>A0A540NC74</accession>
<dbReference type="GO" id="GO:0061665">
    <property type="term" value="F:SUMO ligase activity"/>
    <property type="evidence" value="ECO:0007669"/>
    <property type="project" value="TreeGrafter"/>
</dbReference>
<evidence type="ECO:0000313" key="12">
    <source>
        <dbReference type="Proteomes" id="UP000315295"/>
    </source>
</evidence>
<feature type="domain" description="SP-RING-type" evidence="10">
    <location>
        <begin position="13"/>
        <end position="53"/>
    </location>
</feature>
<dbReference type="SUPFAM" id="SSF57850">
    <property type="entry name" value="RING/U-box"/>
    <property type="match status" value="1"/>
</dbReference>
<evidence type="ECO:0000256" key="7">
    <source>
        <dbReference type="ARBA" id="ARBA00022786"/>
    </source>
</evidence>
<evidence type="ECO:0000256" key="4">
    <source>
        <dbReference type="ARBA" id="ARBA00022679"/>
    </source>
</evidence>
<dbReference type="GO" id="GO:0008270">
    <property type="term" value="F:zinc ion binding"/>
    <property type="evidence" value="ECO:0007669"/>
    <property type="project" value="UniProtKB-KW"/>
</dbReference>
<dbReference type="GO" id="GO:0000724">
    <property type="term" value="P:double-strand break repair via homologous recombination"/>
    <property type="evidence" value="ECO:0007669"/>
    <property type="project" value="InterPro"/>
</dbReference>
<dbReference type="InterPro" id="IPR013083">
    <property type="entry name" value="Znf_RING/FYVE/PHD"/>
</dbReference>
<comment type="pathway">
    <text evidence="2">Protein modification; protein sumoylation.</text>
</comment>
<evidence type="ECO:0000256" key="9">
    <source>
        <dbReference type="ARBA" id="ARBA00023242"/>
    </source>
</evidence>
<keyword evidence="5" id="KW-0479">Metal-binding</keyword>
<reference evidence="11 12" key="1">
    <citation type="journal article" date="2019" name="G3 (Bethesda)">
        <title>Sequencing of a Wild Apple (Malus baccata) Genome Unravels the Differences Between Cultivated and Wild Apple Species Regarding Disease Resistance and Cold Tolerance.</title>
        <authorList>
            <person name="Chen X."/>
        </authorList>
    </citation>
    <scope>NUCLEOTIDE SEQUENCE [LARGE SCALE GENOMIC DNA]</scope>
    <source>
        <strain evidence="12">cv. Shandingzi</strain>
        <tissue evidence="11">Leaves</tissue>
    </source>
</reference>
<evidence type="ECO:0000256" key="8">
    <source>
        <dbReference type="ARBA" id="ARBA00022833"/>
    </source>
</evidence>
<keyword evidence="8" id="KW-0862">Zinc</keyword>
<dbReference type="UniPathway" id="UPA00886"/>
<evidence type="ECO:0000259" key="10">
    <source>
        <dbReference type="Pfam" id="PF11789"/>
    </source>
</evidence>
<evidence type="ECO:0000256" key="2">
    <source>
        <dbReference type="ARBA" id="ARBA00004718"/>
    </source>
</evidence>
<name>A0A540NC74_MALBA</name>
<dbReference type="InterPro" id="IPR004181">
    <property type="entry name" value="Znf_MIZ"/>
</dbReference>
<dbReference type="Pfam" id="PF11789">
    <property type="entry name" value="zf-Nse"/>
    <property type="match status" value="1"/>
</dbReference>
<dbReference type="STRING" id="106549.A0A540NC74"/>
<comment type="caution">
    <text evidence="11">The sequence shown here is derived from an EMBL/GenBank/DDBJ whole genome shotgun (WGS) entry which is preliminary data.</text>
</comment>
<dbReference type="Proteomes" id="UP000315295">
    <property type="component" value="Unassembled WGS sequence"/>
</dbReference>
<keyword evidence="9" id="KW-0539">Nucleus</keyword>
<dbReference type="Gene3D" id="3.30.40.10">
    <property type="entry name" value="Zinc/RING finger domain, C3HC4 (zinc finger)"/>
    <property type="match status" value="1"/>
</dbReference>
<comment type="similarity">
    <text evidence="3">Belongs to the NSE2 family.</text>
</comment>
<dbReference type="GO" id="GO:0005634">
    <property type="term" value="C:nucleus"/>
    <property type="evidence" value="ECO:0007669"/>
    <property type="project" value="UniProtKB-SubCell"/>
</dbReference>
<evidence type="ECO:0000256" key="1">
    <source>
        <dbReference type="ARBA" id="ARBA00004123"/>
    </source>
</evidence>
<protein>
    <recommendedName>
        <fullName evidence="10">SP-RING-type domain-containing protein</fullName>
    </recommendedName>
</protein>
<keyword evidence="6" id="KW-0863">Zinc-finger</keyword>
<organism evidence="11 12">
    <name type="scientific">Malus baccata</name>
    <name type="common">Siberian crab apple</name>
    <name type="synonym">Pyrus baccata</name>
    <dbReference type="NCBI Taxonomy" id="106549"/>
    <lineage>
        <taxon>Eukaryota</taxon>
        <taxon>Viridiplantae</taxon>
        <taxon>Streptophyta</taxon>
        <taxon>Embryophyta</taxon>
        <taxon>Tracheophyta</taxon>
        <taxon>Spermatophyta</taxon>
        <taxon>Magnoliopsida</taxon>
        <taxon>eudicotyledons</taxon>
        <taxon>Gunneridae</taxon>
        <taxon>Pentapetalae</taxon>
        <taxon>rosids</taxon>
        <taxon>fabids</taxon>
        <taxon>Rosales</taxon>
        <taxon>Rosaceae</taxon>
        <taxon>Amygdaloideae</taxon>
        <taxon>Maleae</taxon>
        <taxon>Malus</taxon>
    </lineage>
</organism>
<dbReference type="PANTHER" id="PTHR21330:SF1">
    <property type="entry name" value="E3 SUMO-PROTEIN LIGASE NSE2"/>
    <property type="match status" value="1"/>
</dbReference>
<dbReference type="GO" id="GO:0030915">
    <property type="term" value="C:Smc5-Smc6 complex"/>
    <property type="evidence" value="ECO:0007669"/>
    <property type="project" value="InterPro"/>
</dbReference>
<evidence type="ECO:0000256" key="6">
    <source>
        <dbReference type="ARBA" id="ARBA00022771"/>
    </source>
</evidence>
<dbReference type="AlphaFoldDB" id="A0A540NC74"/>
<dbReference type="PANTHER" id="PTHR21330">
    <property type="entry name" value="E3 SUMO-PROTEIN LIGASE NSE2"/>
    <property type="match status" value="1"/>
</dbReference>
<comment type="subcellular location">
    <subcellularLocation>
        <location evidence="1">Nucleus</location>
    </subcellularLocation>
</comment>
<dbReference type="InterPro" id="IPR026846">
    <property type="entry name" value="Nse2(Mms21)"/>
</dbReference>
<keyword evidence="12" id="KW-1185">Reference proteome</keyword>
<evidence type="ECO:0000313" key="11">
    <source>
        <dbReference type="EMBL" id="TQE08642.1"/>
    </source>
</evidence>
<dbReference type="GO" id="GO:0016925">
    <property type="term" value="P:protein sumoylation"/>
    <property type="evidence" value="ECO:0007669"/>
    <property type="project" value="UniProtKB-UniPathway"/>
</dbReference>